<dbReference type="InterPro" id="IPR036866">
    <property type="entry name" value="RibonucZ/Hydroxyglut_hydro"/>
</dbReference>
<dbReference type="AlphaFoldDB" id="A0A931ITG8"/>
<dbReference type="GO" id="GO:0047555">
    <property type="term" value="F:3',5'-cyclic-GMP phosphodiesterase activity"/>
    <property type="evidence" value="ECO:0007669"/>
    <property type="project" value="TreeGrafter"/>
</dbReference>
<dbReference type="SMART" id="SM00849">
    <property type="entry name" value="Lactamase_B"/>
    <property type="match status" value="1"/>
</dbReference>
<evidence type="ECO:0000313" key="3">
    <source>
        <dbReference type="Proteomes" id="UP000620139"/>
    </source>
</evidence>
<reference evidence="2" key="1">
    <citation type="submission" date="2020-12" db="EMBL/GenBank/DDBJ databases">
        <title>The genome sequence of Inhella sp. 4Y17.</title>
        <authorList>
            <person name="Liu Y."/>
        </authorList>
    </citation>
    <scope>NUCLEOTIDE SEQUENCE</scope>
    <source>
        <strain evidence="2">4Y10</strain>
    </source>
</reference>
<accession>A0A931ITG8</accession>
<dbReference type="GO" id="GO:1902660">
    <property type="term" value="P:negative regulation of glucose mediated signaling pathway"/>
    <property type="evidence" value="ECO:0007669"/>
    <property type="project" value="TreeGrafter"/>
</dbReference>
<organism evidence="2 3">
    <name type="scientific">Inhella gelatinilytica</name>
    <dbReference type="NCBI Taxonomy" id="2795030"/>
    <lineage>
        <taxon>Bacteria</taxon>
        <taxon>Pseudomonadati</taxon>
        <taxon>Pseudomonadota</taxon>
        <taxon>Betaproteobacteria</taxon>
        <taxon>Burkholderiales</taxon>
        <taxon>Sphaerotilaceae</taxon>
        <taxon>Inhella</taxon>
    </lineage>
</organism>
<dbReference type="PRINTS" id="PR00388">
    <property type="entry name" value="PDIESTERASE2"/>
</dbReference>
<dbReference type="GO" id="GO:0004115">
    <property type="term" value="F:3',5'-cyclic-AMP phosphodiesterase activity"/>
    <property type="evidence" value="ECO:0007669"/>
    <property type="project" value="InterPro"/>
</dbReference>
<dbReference type="GO" id="GO:0006198">
    <property type="term" value="P:cAMP catabolic process"/>
    <property type="evidence" value="ECO:0007669"/>
    <property type="project" value="InterPro"/>
</dbReference>
<comment type="caution">
    <text evidence="2">The sequence shown here is derived from an EMBL/GenBank/DDBJ whole genome shotgun (WGS) entry which is preliminary data.</text>
</comment>
<protein>
    <submittedName>
        <fullName evidence="2">3',5'-cyclic-nucleotide phosphodiesterase</fullName>
    </submittedName>
</protein>
<keyword evidence="3" id="KW-1185">Reference proteome</keyword>
<dbReference type="RefSeq" id="WP_198099425.1">
    <property type="nucleotide sequence ID" value="NZ_JAEDAL010000001.1"/>
</dbReference>
<dbReference type="PANTHER" id="PTHR28283">
    <property type="entry name" value="3',5'-CYCLIC-NUCLEOTIDE PHOSPHODIESTERASE 1"/>
    <property type="match status" value="1"/>
</dbReference>
<feature type="domain" description="Metallo-beta-lactamase" evidence="1">
    <location>
        <begin position="17"/>
        <end position="204"/>
    </location>
</feature>
<dbReference type="InterPro" id="IPR000396">
    <property type="entry name" value="Pdiesterase2"/>
</dbReference>
<name>A0A931ITG8_9BURK</name>
<dbReference type="PANTHER" id="PTHR28283:SF1">
    <property type="entry name" value="3',5'-CYCLIC-NUCLEOTIDE PHOSPHODIESTERASE 1"/>
    <property type="match status" value="1"/>
</dbReference>
<dbReference type="Gene3D" id="3.60.15.10">
    <property type="entry name" value="Ribonuclease Z/Hydroxyacylglutathione hydrolase-like"/>
    <property type="match status" value="1"/>
</dbReference>
<evidence type="ECO:0000259" key="1">
    <source>
        <dbReference type="SMART" id="SM00849"/>
    </source>
</evidence>
<dbReference type="CDD" id="cd07735">
    <property type="entry name" value="class_II_PDE_MBL-fold"/>
    <property type="match status" value="1"/>
</dbReference>
<gene>
    <name evidence="2" type="ORF">I7X43_03105</name>
</gene>
<sequence length="262" mass="29060">MSLRVLGCSGAIAAGFRTTSFLLDERVLMDAGTGVGDLTLEQLERIDQVLLTHSHLDHILSLPLLADSVMRRRRAQGRPPIEVMALPQTVQALREHLFNNQIWPDFTRLPTPEAPVLCLRPIELGQRLTLCTGRGVEVLPAAHTVPGCGYALRSLTHDHWLVFTGDTGPCPAFWERLHSLTVSHLIIEVAFGDDECWLASVSGHHCPTTLTAELRHLRYWPEVWLTHMKPGEAPAVLAQLAAQPAVSSRPRVLEVGQTLHWD</sequence>
<dbReference type="Pfam" id="PF12706">
    <property type="entry name" value="Lactamase_B_2"/>
    <property type="match status" value="1"/>
</dbReference>
<dbReference type="EMBL" id="JAEDAL010000001">
    <property type="protein sequence ID" value="MBH9551829.1"/>
    <property type="molecule type" value="Genomic_DNA"/>
</dbReference>
<dbReference type="SUPFAM" id="SSF56281">
    <property type="entry name" value="Metallo-hydrolase/oxidoreductase"/>
    <property type="match status" value="1"/>
</dbReference>
<proteinExistence type="predicted"/>
<dbReference type="Proteomes" id="UP000620139">
    <property type="component" value="Unassembled WGS sequence"/>
</dbReference>
<evidence type="ECO:0000313" key="2">
    <source>
        <dbReference type="EMBL" id="MBH9551829.1"/>
    </source>
</evidence>
<dbReference type="InterPro" id="IPR001279">
    <property type="entry name" value="Metallo-B-lactamas"/>
</dbReference>